<dbReference type="AlphaFoldDB" id="A0ABD1Q5Z8"/>
<reference evidence="9" key="1">
    <citation type="submission" date="2024-07" db="EMBL/GenBank/DDBJ databases">
        <title>Two chromosome-level genome assemblies of Korean endemic species Abeliophyllum distichum and Forsythia ovata (Oleaceae).</title>
        <authorList>
            <person name="Jang H."/>
        </authorList>
    </citation>
    <scope>NUCLEOTIDE SEQUENCE [LARGE SCALE GENOMIC DNA]</scope>
</reference>
<keyword evidence="9" id="KW-1185">Reference proteome</keyword>
<evidence type="ECO:0000313" key="8">
    <source>
        <dbReference type="EMBL" id="KAL2471550.1"/>
    </source>
</evidence>
<dbReference type="Proteomes" id="UP001604336">
    <property type="component" value="Unassembled WGS sequence"/>
</dbReference>
<dbReference type="GO" id="GO:0009691">
    <property type="term" value="P:cytokinin biosynthetic process"/>
    <property type="evidence" value="ECO:0007669"/>
    <property type="project" value="UniProtKB-KW"/>
</dbReference>
<evidence type="ECO:0000256" key="5">
    <source>
        <dbReference type="ARBA" id="ARBA00023242"/>
    </source>
</evidence>
<proteinExistence type="inferred from homology"/>
<keyword evidence="2" id="KW-0963">Cytoplasm</keyword>
<evidence type="ECO:0000256" key="4">
    <source>
        <dbReference type="ARBA" id="ARBA00022864"/>
    </source>
</evidence>
<dbReference type="EMBL" id="JBFOLK010000012">
    <property type="protein sequence ID" value="KAL2471550.1"/>
    <property type="molecule type" value="Genomic_DNA"/>
</dbReference>
<keyword evidence="4" id="KW-0932">Cytokinin signaling pathway</keyword>
<evidence type="ECO:0000256" key="1">
    <source>
        <dbReference type="ARBA" id="ARBA00004496"/>
    </source>
</evidence>
<evidence type="ECO:0000313" key="9">
    <source>
        <dbReference type="Proteomes" id="UP001604336"/>
    </source>
</evidence>
<dbReference type="PANTHER" id="PTHR33347:SF34">
    <property type="entry name" value="PROTEIN SOB FIVE-LIKE 6"/>
    <property type="match status" value="1"/>
</dbReference>
<dbReference type="PANTHER" id="PTHR33347">
    <property type="entry name" value="OSJNBA0091C07.3 PROTEIN"/>
    <property type="match status" value="1"/>
</dbReference>
<feature type="region of interest" description="Disordered" evidence="7">
    <location>
        <begin position="141"/>
        <end position="164"/>
    </location>
</feature>
<evidence type="ECO:0000256" key="6">
    <source>
        <dbReference type="ARBA" id="ARBA00024199"/>
    </source>
</evidence>
<evidence type="ECO:0000256" key="7">
    <source>
        <dbReference type="SAM" id="MobiDB-lite"/>
    </source>
</evidence>
<dbReference type="GO" id="GO:0009736">
    <property type="term" value="P:cytokinin-activated signaling pathway"/>
    <property type="evidence" value="ECO:0007669"/>
    <property type="project" value="UniProtKB-KW"/>
</dbReference>
<accession>A0ABD1Q5Z8</accession>
<sequence>MNISTSECSSGCESGWTMYLDQHSNSTDQYSKAFDEHYQRKGTNHVNEEDDDEDLSMVSDASSGPPQFHKYEIRDEKKKKNKIKEQKVEEKNLYLDDTASSPLCHFSQDILAPTSTHISMEHIPGFSQALPPAQFQKHFGFFKSSQKEKTASAKSGGLLGRKRP</sequence>
<evidence type="ECO:0000256" key="2">
    <source>
        <dbReference type="ARBA" id="ARBA00022490"/>
    </source>
</evidence>
<keyword evidence="3" id="KW-0203">Cytokinin biosynthesis</keyword>
<keyword evidence="5" id="KW-0539">Nucleus</keyword>
<comment type="similarity">
    <text evidence="6">Belongs to the SOFL plant protein family.</text>
</comment>
<dbReference type="GO" id="GO:0005737">
    <property type="term" value="C:cytoplasm"/>
    <property type="evidence" value="ECO:0007669"/>
    <property type="project" value="UniProtKB-SubCell"/>
</dbReference>
<gene>
    <name evidence="8" type="ORF">Adt_39686</name>
</gene>
<organism evidence="8 9">
    <name type="scientific">Abeliophyllum distichum</name>
    <dbReference type="NCBI Taxonomy" id="126358"/>
    <lineage>
        <taxon>Eukaryota</taxon>
        <taxon>Viridiplantae</taxon>
        <taxon>Streptophyta</taxon>
        <taxon>Embryophyta</taxon>
        <taxon>Tracheophyta</taxon>
        <taxon>Spermatophyta</taxon>
        <taxon>Magnoliopsida</taxon>
        <taxon>eudicotyledons</taxon>
        <taxon>Gunneridae</taxon>
        <taxon>Pentapetalae</taxon>
        <taxon>asterids</taxon>
        <taxon>lamiids</taxon>
        <taxon>Lamiales</taxon>
        <taxon>Oleaceae</taxon>
        <taxon>Forsythieae</taxon>
        <taxon>Abeliophyllum</taxon>
    </lineage>
</organism>
<comment type="subcellular location">
    <subcellularLocation>
        <location evidence="1">Cytoplasm</location>
    </subcellularLocation>
</comment>
<dbReference type="InterPro" id="IPR044670">
    <property type="entry name" value="SOFL"/>
</dbReference>
<feature type="region of interest" description="Disordered" evidence="7">
    <location>
        <begin position="39"/>
        <end position="84"/>
    </location>
</feature>
<protein>
    <submittedName>
        <fullName evidence="8">Uncharacterized protein</fullName>
    </submittedName>
</protein>
<evidence type="ECO:0000256" key="3">
    <source>
        <dbReference type="ARBA" id="ARBA00022712"/>
    </source>
</evidence>
<feature type="compositionally biased region" description="Basic and acidic residues" evidence="7">
    <location>
        <begin position="69"/>
        <end position="84"/>
    </location>
</feature>
<comment type="caution">
    <text evidence="8">The sequence shown here is derived from an EMBL/GenBank/DDBJ whole genome shotgun (WGS) entry which is preliminary data.</text>
</comment>
<name>A0ABD1Q5Z8_9LAMI</name>